<name>A0A176ZZQ4_9PEZI</name>
<proteinExistence type="predicted"/>
<dbReference type="GeneID" id="36291928"/>
<keyword evidence="2" id="KW-0732">Signal</keyword>
<reference evidence="3" key="1">
    <citation type="submission" date="2016-03" db="EMBL/GenBank/DDBJ databases">
        <title>Updated assembly of Pseudogymnoascus destructans, the fungus causing white-nose syndrome of bats.</title>
        <authorList>
            <person name="Palmer J.M."/>
            <person name="Drees K.P."/>
            <person name="Foster J.T."/>
            <person name="Lindner D.L."/>
        </authorList>
    </citation>
    <scope>NUCLEOTIDE SEQUENCE [LARGE SCALE GENOMIC DNA]</scope>
    <source>
        <strain evidence="3">20631-21</strain>
    </source>
</reference>
<accession>A0A176ZZQ4</accession>
<keyword evidence="1" id="KW-0472">Membrane</keyword>
<evidence type="ECO:0000313" key="3">
    <source>
        <dbReference type="EMBL" id="OAF54810.1"/>
    </source>
</evidence>
<feature type="transmembrane region" description="Helical" evidence="1">
    <location>
        <begin position="214"/>
        <end position="234"/>
    </location>
</feature>
<protein>
    <recommendedName>
        <fullName evidence="4">Thioredoxin domain-containing protein</fullName>
    </recommendedName>
</protein>
<dbReference type="RefSeq" id="XP_024320113.1">
    <property type="nucleotide sequence ID" value="XM_024472431.1"/>
</dbReference>
<dbReference type="VEuPathDB" id="FungiDB:GMDG_05543"/>
<dbReference type="EMBL" id="KV441415">
    <property type="protein sequence ID" value="OAF54810.1"/>
    <property type="molecule type" value="Genomic_DNA"/>
</dbReference>
<dbReference type="OrthoDB" id="1733656at2759"/>
<dbReference type="eggNOG" id="ENOG502SF32">
    <property type="taxonomic scope" value="Eukaryota"/>
</dbReference>
<dbReference type="Proteomes" id="UP000077154">
    <property type="component" value="Unassembled WGS sequence"/>
</dbReference>
<feature type="signal peptide" evidence="2">
    <location>
        <begin position="1"/>
        <end position="17"/>
    </location>
</feature>
<evidence type="ECO:0000256" key="2">
    <source>
        <dbReference type="SAM" id="SignalP"/>
    </source>
</evidence>
<evidence type="ECO:0008006" key="4">
    <source>
        <dbReference type="Google" id="ProtNLM"/>
    </source>
</evidence>
<dbReference type="AlphaFoldDB" id="A0A176ZZQ4"/>
<organism evidence="3">
    <name type="scientific">Pseudogymnoascus destructans</name>
    <dbReference type="NCBI Taxonomy" id="655981"/>
    <lineage>
        <taxon>Eukaryota</taxon>
        <taxon>Fungi</taxon>
        <taxon>Dikarya</taxon>
        <taxon>Ascomycota</taxon>
        <taxon>Pezizomycotina</taxon>
        <taxon>Leotiomycetes</taxon>
        <taxon>Thelebolales</taxon>
        <taxon>Thelebolaceae</taxon>
        <taxon>Pseudogymnoascus</taxon>
    </lineage>
</organism>
<feature type="chain" id="PRO_5008056238" description="Thioredoxin domain-containing protein" evidence="2">
    <location>
        <begin position="18"/>
        <end position="253"/>
    </location>
</feature>
<evidence type="ECO:0000256" key="1">
    <source>
        <dbReference type="SAM" id="Phobius"/>
    </source>
</evidence>
<sequence length="253" mass="28065">MRFSALTLLALPLLAAAETQDPLQQLQDTALHYFDKAYSLIPHTNTFSAAEAALAKAGGNNIDVLSLDNWRSTLINSVTPASTGPEEWWVLLTAGNKTCWGNCDKLTRAFNESALLFKADPTAPHLGLINCDHQPILCHSWAAGAPLMYIFEVNKPPAKTEVHIHGFNTTTVTAMDLVKLHATKSWKERPAYEGHFHPFHGTAQQYGLDLVTGWVIWAFNILPNWAFMILISFASRTMMSRREQGRQAPAPAR</sequence>
<gene>
    <name evidence="3" type="ORF">VC83_08890</name>
</gene>
<keyword evidence="1" id="KW-1133">Transmembrane helix</keyword>
<keyword evidence="1" id="KW-0812">Transmembrane</keyword>